<dbReference type="SUPFAM" id="SSF47113">
    <property type="entry name" value="Histone-fold"/>
    <property type="match status" value="1"/>
</dbReference>
<evidence type="ECO:0000313" key="11">
    <source>
        <dbReference type="Proteomes" id="UP000053097"/>
    </source>
</evidence>
<feature type="region of interest" description="Disordered" evidence="7">
    <location>
        <begin position="165"/>
        <end position="189"/>
    </location>
</feature>
<dbReference type="GO" id="GO:0003743">
    <property type="term" value="F:translation initiation factor activity"/>
    <property type="evidence" value="ECO:0007669"/>
    <property type="project" value="UniProtKB-KW"/>
</dbReference>
<name>A0A026WI01_OOCBI</name>
<sequence>MSENESMYGTTLSQESIKVIAESIGVGNFPDEAAKELAEDVSYRLKEIIQDAAKFMRHGKRQRMNTHDIDHALKIKNIEPTYGFFAKDHTPFRFASGGGRELHFVEEKEIDLNEVVSMAGGQTYPKLPLEIVLRAHWLCIDGVQPTIPENPPPVSQDAQKLESVDPTSKLSNKNQNIGVGIPGGGGKSQKLRNVETVHVKQLATHELSVEQQLYYKEITEACVGSDEARRAEALQSLSADPGLHEMLARMCTFIAEGVRVNVVQKNLALLIYLMRMVKAMLDNPSLYLEKYLHELIPSVATCIVSRSLCVRPEIDNHWALRDFAARLLVQICKNFNTTTNNVQTRVTRMFSLALAKNNQTPLMSLYGAIEGLCEFGPEVIKALVIPKIKLISERIESCIEGQGLPSVDKNAAGHIKTLLVKSVAPVLKTTRSPPDYVEEYRQDYGYIGPALCAAVAKARTQPTVLATTAATTTALTTNQQQGSNCTGKTLVQAVSSTPGQQTTGRTIMLGASRTAGGAATTGGQKFVILQSRSQTSTATNINTNISTGTIQQQQQSQQQQSQQQPQQQQVKLAQATIGQQKAHVQTSAPKLVVVCMPTSSHTNSSVTQQANLTTKTQNVFVTTQQSVERSLSPEEEHSFQ</sequence>
<dbReference type="EMBL" id="KK107238">
    <property type="protein sequence ID" value="EZA54729.1"/>
    <property type="molecule type" value="Genomic_DNA"/>
</dbReference>
<evidence type="ECO:0000256" key="3">
    <source>
        <dbReference type="ARBA" id="ARBA00023015"/>
    </source>
</evidence>
<proteinExistence type="inferred from homology"/>
<evidence type="ECO:0000256" key="7">
    <source>
        <dbReference type="SAM" id="MobiDB-lite"/>
    </source>
</evidence>
<dbReference type="CDD" id="cd22931">
    <property type="entry name" value="HFD_TAF6"/>
    <property type="match status" value="1"/>
</dbReference>
<organism evidence="9 11">
    <name type="scientific">Ooceraea biroi</name>
    <name type="common">Clonal raider ant</name>
    <name type="synonym">Cerapachys biroi</name>
    <dbReference type="NCBI Taxonomy" id="2015173"/>
    <lineage>
        <taxon>Eukaryota</taxon>
        <taxon>Metazoa</taxon>
        <taxon>Ecdysozoa</taxon>
        <taxon>Arthropoda</taxon>
        <taxon>Hexapoda</taxon>
        <taxon>Insecta</taxon>
        <taxon>Pterygota</taxon>
        <taxon>Neoptera</taxon>
        <taxon>Endopterygota</taxon>
        <taxon>Hymenoptera</taxon>
        <taxon>Apocrita</taxon>
        <taxon>Aculeata</taxon>
        <taxon>Formicoidea</taxon>
        <taxon>Formicidae</taxon>
        <taxon>Dorylinae</taxon>
        <taxon>Ooceraea</taxon>
    </lineage>
</organism>
<keyword evidence="11" id="KW-1185">Reference proteome</keyword>
<accession>A0A026WI01</accession>
<evidence type="ECO:0000256" key="5">
    <source>
        <dbReference type="ARBA" id="ARBA00023242"/>
    </source>
</evidence>
<dbReference type="InterPro" id="IPR009072">
    <property type="entry name" value="Histone-fold"/>
</dbReference>
<evidence type="ECO:0000256" key="6">
    <source>
        <dbReference type="ARBA" id="ARBA00040091"/>
    </source>
</evidence>
<protein>
    <recommendedName>
        <fullName evidence="6">Transcription initiation factor TFIID subunit 6</fullName>
    </recommendedName>
</protein>
<dbReference type="Proteomes" id="UP000279307">
    <property type="component" value="Chromosome 7"/>
</dbReference>
<dbReference type="FunFam" id="1.25.40.770:FF:000001">
    <property type="entry name" value="Transcription initiation factor TFIID subunit 6"/>
    <property type="match status" value="1"/>
</dbReference>
<keyword evidence="5" id="KW-0539">Nucleus</keyword>
<keyword evidence="9" id="KW-0396">Initiation factor</keyword>
<dbReference type="AlphaFoldDB" id="A0A026WI01"/>
<dbReference type="CDD" id="cd08050">
    <property type="entry name" value="TAF6C"/>
    <property type="match status" value="1"/>
</dbReference>
<dbReference type="GO" id="GO:0051123">
    <property type="term" value="P:RNA polymerase II preinitiation complex assembly"/>
    <property type="evidence" value="ECO:0007669"/>
    <property type="project" value="TreeGrafter"/>
</dbReference>
<dbReference type="PANTHER" id="PTHR10221:SF9">
    <property type="entry name" value="TRANSCRIPTION INITIATION FACTOR TFIID SUBUNIT 6"/>
    <property type="match status" value="1"/>
</dbReference>
<reference evidence="10" key="2">
    <citation type="journal article" date="2018" name="Genome Res.">
        <title>The genomic architecture and molecular evolution of ant odorant receptors.</title>
        <authorList>
            <person name="McKenzie S.K."/>
            <person name="Kronauer D.J.C."/>
        </authorList>
    </citation>
    <scope>NUCLEOTIDE SEQUENCE [LARGE SCALE GENOMIC DNA]</scope>
    <source>
        <strain evidence="10">Clonal line C1</strain>
    </source>
</reference>
<dbReference type="Pfam" id="PF02969">
    <property type="entry name" value="TAF"/>
    <property type="match status" value="1"/>
</dbReference>
<keyword evidence="4" id="KW-0804">Transcription</keyword>
<feature type="domain" description="TATA box binding protein associated factor (TAF) histone-like fold" evidence="8">
    <location>
        <begin position="10"/>
        <end position="74"/>
    </location>
</feature>
<keyword evidence="3" id="KW-0805">Transcription regulation</keyword>
<dbReference type="InterPro" id="IPR046344">
    <property type="entry name" value="TAF6_C_sf"/>
</dbReference>
<dbReference type="Pfam" id="PF07571">
    <property type="entry name" value="TAF6_C"/>
    <property type="match status" value="1"/>
</dbReference>
<dbReference type="OMA" id="MPEETCQ"/>
<dbReference type="EMBL" id="QOIP01000007">
    <property type="protein sequence ID" value="RLU20747.1"/>
    <property type="molecule type" value="Genomic_DNA"/>
</dbReference>
<reference evidence="9 11" key="1">
    <citation type="journal article" date="2014" name="Curr. Biol.">
        <title>The genome of the clonal raider ant Cerapachys biroi.</title>
        <authorList>
            <person name="Oxley P.R."/>
            <person name="Ji L."/>
            <person name="Fetter-Pruneda I."/>
            <person name="McKenzie S.K."/>
            <person name="Li C."/>
            <person name="Hu H."/>
            <person name="Zhang G."/>
            <person name="Kronauer D.J."/>
        </authorList>
    </citation>
    <scope>NUCLEOTIDE SEQUENCE [LARGE SCALE GENOMIC DNA]</scope>
</reference>
<dbReference type="GO" id="GO:0005669">
    <property type="term" value="C:transcription factor TFIID complex"/>
    <property type="evidence" value="ECO:0007669"/>
    <property type="project" value="InterPro"/>
</dbReference>
<dbReference type="Gene3D" id="1.25.40.770">
    <property type="entry name" value="TAF6, C-terminal HEAT repeat domain"/>
    <property type="match status" value="1"/>
</dbReference>
<dbReference type="GO" id="GO:0046982">
    <property type="term" value="F:protein heterodimerization activity"/>
    <property type="evidence" value="ECO:0007669"/>
    <property type="project" value="InterPro"/>
</dbReference>
<dbReference type="GO" id="GO:0016251">
    <property type="term" value="F:RNA polymerase II general transcription initiation factor activity"/>
    <property type="evidence" value="ECO:0007669"/>
    <property type="project" value="InterPro"/>
</dbReference>
<dbReference type="STRING" id="2015173.A0A026WI01"/>
<feature type="compositionally biased region" description="Polar residues" evidence="7">
    <location>
        <begin position="165"/>
        <end position="176"/>
    </location>
</feature>
<dbReference type="GO" id="GO:0000124">
    <property type="term" value="C:SAGA complex"/>
    <property type="evidence" value="ECO:0007669"/>
    <property type="project" value="InterPro"/>
</dbReference>
<dbReference type="Proteomes" id="UP000053097">
    <property type="component" value="Unassembled WGS sequence"/>
</dbReference>
<dbReference type="PANTHER" id="PTHR10221">
    <property type="entry name" value="TRANSCRIPTION INITIATION FACTOR TFIID SUBUNIT 6"/>
    <property type="match status" value="1"/>
</dbReference>
<evidence type="ECO:0000313" key="10">
    <source>
        <dbReference type="EMBL" id="RLU20747.1"/>
    </source>
</evidence>
<dbReference type="OrthoDB" id="361039at2759"/>
<evidence type="ECO:0000259" key="8">
    <source>
        <dbReference type="SMART" id="SM00803"/>
    </source>
</evidence>
<dbReference type="SMART" id="SM00803">
    <property type="entry name" value="TAF"/>
    <property type="match status" value="1"/>
</dbReference>
<reference evidence="10" key="3">
    <citation type="submission" date="2018-07" db="EMBL/GenBank/DDBJ databases">
        <authorList>
            <person name="Mckenzie S.K."/>
            <person name="Kronauer D.J.C."/>
        </authorList>
    </citation>
    <scope>NUCLEOTIDE SEQUENCE</scope>
    <source>
        <strain evidence="10">Clonal line C1</strain>
    </source>
</reference>
<evidence type="ECO:0000256" key="1">
    <source>
        <dbReference type="ARBA" id="ARBA00004123"/>
    </source>
</evidence>
<dbReference type="GO" id="GO:0046695">
    <property type="term" value="C:SLIK (SAGA-like) complex"/>
    <property type="evidence" value="ECO:0007669"/>
    <property type="project" value="InterPro"/>
</dbReference>
<evidence type="ECO:0000256" key="2">
    <source>
        <dbReference type="ARBA" id="ARBA00007688"/>
    </source>
</evidence>
<comment type="similarity">
    <text evidence="2">Belongs to the TAF6 family.</text>
</comment>
<keyword evidence="9" id="KW-0648">Protein biosynthesis</keyword>
<dbReference type="InterPro" id="IPR004823">
    <property type="entry name" value="TAF_TATA-bd_Histone-like_dom"/>
</dbReference>
<dbReference type="InterPro" id="IPR037796">
    <property type="entry name" value="TAF6"/>
</dbReference>
<evidence type="ECO:0000256" key="4">
    <source>
        <dbReference type="ARBA" id="ARBA00023163"/>
    </source>
</evidence>
<comment type="subcellular location">
    <subcellularLocation>
        <location evidence="1">Nucleus</location>
    </subcellularLocation>
</comment>
<dbReference type="FunFam" id="1.10.20.10:FF:000030">
    <property type="entry name" value="Transcription initiation factor TFIID subunit 6"/>
    <property type="match status" value="1"/>
</dbReference>
<dbReference type="GO" id="GO:0003713">
    <property type="term" value="F:transcription coactivator activity"/>
    <property type="evidence" value="ECO:0007669"/>
    <property type="project" value="TreeGrafter"/>
</dbReference>
<dbReference type="InterPro" id="IPR011442">
    <property type="entry name" value="TAF6_C"/>
</dbReference>
<evidence type="ECO:0000313" key="9">
    <source>
        <dbReference type="EMBL" id="EZA54729.1"/>
    </source>
</evidence>
<dbReference type="Gene3D" id="1.10.20.10">
    <property type="entry name" value="Histone, subunit A"/>
    <property type="match status" value="1"/>
</dbReference>
<gene>
    <name evidence="10" type="ORF">DMN91_007360</name>
    <name evidence="9" type="ORF">X777_05014</name>
</gene>